<organism evidence="1 2">
    <name type="scientific">Peronosclerospora sorghi</name>
    <dbReference type="NCBI Taxonomy" id="230839"/>
    <lineage>
        <taxon>Eukaryota</taxon>
        <taxon>Sar</taxon>
        <taxon>Stramenopiles</taxon>
        <taxon>Oomycota</taxon>
        <taxon>Peronosporomycetes</taxon>
        <taxon>Peronosporales</taxon>
        <taxon>Peronosporaceae</taxon>
        <taxon>Peronosclerospora</taxon>
    </lineage>
</organism>
<sequence>MVVSTVHLCLFNPVQALIYVFHVISMPVMDLVSPVSLSLLPSCCHNTPVNRLSSLTRNVTIKLSTQNIELRMCQLDRISDLD</sequence>
<gene>
    <name evidence="1" type="ORF">PsorP6_000731</name>
</gene>
<proteinExistence type="predicted"/>
<keyword evidence="2" id="KW-1185">Reference proteome</keyword>
<name>A0ACC0WUR3_9STRA</name>
<protein>
    <submittedName>
        <fullName evidence="1">Uncharacterized protein</fullName>
    </submittedName>
</protein>
<evidence type="ECO:0000313" key="1">
    <source>
        <dbReference type="EMBL" id="KAI9921838.1"/>
    </source>
</evidence>
<dbReference type="Proteomes" id="UP001163321">
    <property type="component" value="Chromosome 1"/>
</dbReference>
<reference evidence="1 2" key="1">
    <citation type="journal article" date="2022" name="bioRxiv">
        <title>The genome of the oomycete Peronosclerospora sorghi, a cosmopolitan pathogen of maize and sorghum, is inflated with dispersed pseudogenes.</title>
        <authorList>
            <person name="Fletcher K."/>
            <person name="Martin F."/>
            <person name="Isakeit T."/>
            <person name="Cavanaugh K."/>
            <person name="Magill C."/>
            <person name="Michelmore R."/>
        </authorList>
    </citation>
    <scope>NUCLEOTIDE SEQUENCE [LARGE SCALE GENOMIC DNA]</scope>
    <source>
        <strain evidence="1">P6</strain>
    </source>
</reference>
<accession>A0ACC0WUR3</accession>
<dbReference type="EMBL" id="CM047580">
    <property type="protein sequence ID" value="KAI9921838.1"/>
    <property type="molecule type" value="Genomic_DNA"/>
</dbReference>
<evidence type="ECO:0000313" key="2">
    <source>
        <dbReference type="Proteomes" id="UP001163321"/>
    </source>
</evidence>
<comment type="caution">
    <text evidence="1">The sequence shown here is derived from an EMBL/GenBank/DDBJ whole genome shotgun (WGS) entry which is preliminary data.</text>
</comment>